<feature type="chain" id="PRO_5031319095" evidence="5">
    <location>
        <begin position="28"/>
        <end position="2055"/>
    </location>
</feature>
<sequence>MHSLLRSPVALFLFSQIVLFSAQQSLAAQTATPPGLSLPNFTLESNLGGVYRGELPGQARVDHLGAAVYEIPFEIPEHIGALRPNLSIYYNSNAKEGLLGQGWSIRGIDDKIERCPKTMLHDGEVGTIGYDSDDRFCLNGQRLIAVQGVYGANGTEYRTENDRFARVTSIGQSESGPLSFKVETKSGLIKHYGVETSKIEVWRRNLVVTWALGKVEDRSGNMYKYQYDRDSNYSSYQIRKIIFGHNNSFNDSYRVEFKSEGSWRTGRQGGFRKTLSFKRIQNAEIYVGSNKVSTLYFRYKNPSPVDQLTSIKKCGKGGCPETLNIEWAGNGALTADPQFLTVPFEPIPTDGSRSCPKEMQDYPRWHDFDGDGRVDYLFFEPQSSFAFDASSTLNPKLWLSSRDAVETWSSDAANDVEELLFGDIDNDGKTDIVNVDKDVSGNIEVSLSTGTGFSTQNWGLSPTDPAQTVWGNQTYTMVPLDSEHSLRDVNSDGRLDFVSIYRYSTRRNQGGQNLDFAWFDVYVRLNTGSDFSVAAKWAAGVNGYYDKGRSWVDINSDGLIDIVSGSLAFHINNGSTFSSAQYWSNNSNNYPYEQSPNASYMDVNKDGLPDRLEYKELNGQTGWHYRINDGSGFESYDHFYTNAGLIPDVNGDGYLDSSSFHYELLQHIHAQAAHNSDKYKVSGGVSVLSPPYGQSAGGSFSILNGIASGDATKGHNFHRQILDFNNDGKSDHVISLANHCKTGYFRHVPIYTYGETGTMLLQINKTVDANKVSKITNSVGAYSEFSYDSIANGAVHTASSGSVLPMMDVTGGRTVVHALKQPNGVGGEWTKTYHYQGRKLSVDGRGDLGFEKITVSNSQTGIATKTHYSQAFPTIGRPVEVEKQHIASSRRLSRTQYSYASQATVGSGPVFPYVSSSTSQKYDPEDGRLLSTRIVNNTVDTFGNVTQSNTELNDHETGIIFNTQKQRNFTINTSTWRLAQLDQEQVQFGQGGVFDASLTRTTGFNYYPNGLVQYRYQEPNAGAPLELTQSFEYNSKGRPVKVEISGPGITTRSSLTEYHSWGLQPKSMHNAVGHKASYAWSREGFLTSQQDANGLTQTFSFDNYGSSTGTVLPDGNTVQYAMRRDTSGQNNGAKYYTEVVPSGKPAVRTFYDMLGRPVRVRTQSFDGRYVNKDTQYDAHGRQYRVSEPYFDGDPRIWNTTHYDAYHRISSVDAADNVSDTTFDYDGFEAGVKDNANRRQVAKTNANGWLIESVDKAGTKTDFSYNAAGQRTRVRSAVGLSKQFSVLYQYDRLGRMTQQDDPSHGVYSYEYNALGQRTKEVSPKMWAASQSVQFAYDLLGRMTHRYEPEGTTTWEYDNTANGNMGLGKLHRESMPGFSRQYAYAAGQFGRLTSTTTQIQSVSYTEGMSYDSEGNLETITYPVTPGSPSGWKARYQYNDLGFLERVTNDADTEVYYQLVNTDAAGRLTEQWMGDGSTLTQAYAANSLRVTSQQTVKADNNALQHFNYAYDNLGNMTQRQDVTRNLSEVFTYDNLDRLTSAQVAGQTKVDYGFDETDNITLKSDIGIYGYSTTRANAVIDTVLNGVASNYSYDDNGNFFAGDNMPGATWSSYNKPLTLTEGSHRYEFSYGPNRARYRQLYQETGQADRVTHYVGGNFEVIAQGSITEYRHLVRANGRVVMMRREKTGSAPSTDHEYLHRDHLGSITTISKESDGSVLGEVSYDAWGKRRSATDWASAYQAPASIDNFDRGYTGHEHLSGVDIIHMNGRVYSAELGKMMSPDPVTSEPDNGRNYNRYTYAYNNPLKYVDLNGYEVEDAPGATCPRDGPPACPGPGPQGALNAWLWGVGAYTPQEEDDYDGWVTGDNRSDSDAPKKEEKDKKSDKPAVIDAENTRKERFRLNHYCNRGDNRSCDRLRELVLSDIAKAYEWIARYRPDIISRIGGVFSLGTFGVVQVKDLEDQPGRRTLGRTNGLGVIFIDPMYETGGELTGILAHELLHSYGGLIGRGMTDWGDIFVGWGWSEPHNKYDDRGERHGNIYQIGEEIENEYNDWAEAQDRSY</sequence>
<dbReference type="InterPro" id="IPR031325">
    <property type="entry name" value="RHS_repeat"/>
</dbReference>
<comment type="caution">
    <text evidence="6">The sequence shown here is derived from an EMBL/GenBank/DDBJ whole genome shotgun (WGS) entry which is preliminary data.</text>
</comment>
<evidence type="ECO:0000256" key="5">
    <source>
        <dbReference type="SAM" id="SignalP"/>
    </source>
</evidence>
<name>A0A7X0JX73_9GAMM</name>
<dbReference type="GO" id="GO:0005576">
    <property type="term" value="C:extracellular region"/>
    <property type="evidence" value="ECO:0007669"/>
    <property type="project" value="UniProtKB-SubCell"/>
</dbReference>
<keyword evidence="5" id="KW-0732">Signal</keyword>
<reference evidence="6 7" key="1">
    <citation type="submission" date="2020-08" db="EMBL/GenBank/DDBJ databases">
        <title>Genomic Encyclopedia of Type Strains, Phase IV (KMG-IV): sequencing the most valuable type-strain genomes for metagenomic binning, comparative biology and taxonomic classification.</title>
        <authorList>
            <person name="Goeker M."/>
        </authorList>
    </citation>
    <scope>NUCLEOTIDE SEQUENCE [LARGE SCALE GENOMIC DNA]</scope>
    <source>
        <strain evidence="6 7">DSM 22368</strain>
    </source>
</reference>
<dbReference type="RefSeq" id="WP_166848132.1">
    <property type="nucleotide sequence ID" value="NZ_JAAONY010000003.1"/>
</dbReference>
<evidence type="ECO:0000313" key="7">
    <source>
        <dbReference type="Proteomes" id="UP000528457"/>
    </source>
</evidence>
<dbReference type="InterPro" id="IPR022385">
    <property type="entry name" value="Rhs_assc_core"/>
</dbReference>
<dbReference type="InterPro" id="IPR006530">
    <property type="entry name" value="YD"/>
</dbReference>
<evidence type="ECO:0000256" key="2">
    <source>
        <dbReference type="ARBA" id="ARBA00022525"/>
    </source>
</evidence>
<dbReference type="Pfam" id="PF03534">
    <property type="entry name" value="SpvB"/>
    <property type="match status" value="1"/>
</dbReference>
<dbReference type="InterPro" id="IPR003284">
    <property type="entry name" value="Sal_SpvB"/>
</dbReference>
<feature type="region of interest" description="Disordered" evidence="4">
    <location>
        <begin position="1851"/>
        <end position="1883"/>
    </location>
</feature>
<dbReference type="NCBIfam" id="TIGR03696">
    <property type="entry name" value="Rhs_assc_core"/>
    <property type="match status" value="1"/>
</dbReference>
<dbReference type="PANTHER" id="PTHR32305:SF15">
    <property type="entry name" value="PROTEIN RHSA-RELATED"/>
    <property type="match status" value="1"/>
</dbReference>
<accession>A0A7X0JX73</accession>
<dbReference type="NCBIfam" id="TIGR01643">
    <property type="entry name" value="YD_repeat_2x"/>
    <property type="match status" value="1"/>
</dbReference>
<comment type="subcellular location">
    <subcellularLocation>
        <location evidence="1">Secreted</location>
    </subcellularLocation>
</comment>
<gene>
    <name evidence="6" type="ORF">HNR48_003645</name>
</gene>
<dbReference type="EMBL" id="JACHHT010000003">
    <property type="protein sequence ID" value="MBB6523343.1"/>
    <property type="molecule type" value="Genomic_DNA"/>
</dbReference>
<keyword evidence="2" id="KW-0964">Secreted</keyword>
<feature type="signal peptide" evidence="5">
    <location>
        <begin position="1"/>
        <end position="27"/>
    </location>
</feature>
<proteinExistence type="predicted"/>
<dbReference type="Gene3D" id="2.180.10.10">
    <property type="entry name" value="RHS repeat-associated core"/>
    <property type="match status" value="2"/>
</dbReference>
<dbReference type="SUPFAM" id="SSF69318">
    <property type="entry name" value="Integrin alpha N-terminal domain"/>
    <property type="match status" value="1"/>
</dbReference>
<keyword evidence="7" id="KW-1185">Reference proteome</keyword>
<keyword evidence="3" id="KW-0843">Virulence</keyword>
<dbReference type="GO" id="GO:0005737">
    <property type="term" value="C:cytoplasm"/>
    <property type="evidence" value="ECO:0007669"/>
    <property type="project" value="InterPro"/>
</dbReference>
<dbReference type="InParanoid" id="A0A7X0JX73"/>
<dbReference type="InterPro" id="IPR028994">
    <property type="entry name" value="Integrin_alpha_N"/>
</dbReference>
<evidence type="ECO:0000256" key="4">
    <source>
        <dbReference type="SAM" id="MobiDB-lite"/>
    </source>
</evidence>
<dbReference type="InterPro" id="IPR050708">
    <property type="entry name" value="T6SS_VgrG/RHS"/>
</dbReference>
<organism evidence="6 7">
    <name type="scientific">Pseudoteredinibacter isoporae</name>
    <dbReference type="NCBI Taxonomy" id="570281"/>
    <lineage>
        <taxon>Bacteria</taxon>
        <taxon>Pseudomonadati</taxon>
        <taxon>Pseudomonadota</taxon>
        <taxon>Gammaproteobacteria</taxon>
        <taxon>Cellvibrionales</taxon>
        <taxon>Cellvibrionaceae</taxon>
        <taxon>Pseudoteredinibacter</taxon>
    </lineage>
</organism>
<evidence type="ECO:0000256" key="3">
    <source>
        <dbReference type="ARBA" id="ARBA00023026"/>
    </source>
</evidence>
<dbReference type="Proteomes" id="UP000528457">
    <property type="component" value="Unassembled WGS sequence"/>
</dbReference>
<evidence type="ECO:0000256" key="1">
    <source>
        <dbReference type="ARBA" id="ARBA00004613"/>
    </source>
</evidence>
<dbReference type="Pfam" id="PF05593">
    <property type="entry name" value="RHS_repeat"/>
    <property type="match status" value="2"/>
</dbReference>
<protein>
    <submittedName>
        <fullName evidence="6">RHS repeat-associated protein</fullName>
    </submittedName>
</protein>
<feature type="compositionally biased region" description="Basic and acidic residues" evidence="4">
    <location>
        <begin position="1862"/>
        <end position="1883"/>
    </location>
</feature>
<evidence type="ECO:0000313" key="6">
    <source>
        <dbReference type="EMBL" id="MBB6523343.1"/>
    </source>
</evidence>
<dbReference type="PANTHER" id="PTHR32305">
    <property type="match status" value="1"/>
</dbReference>